<proteinExistence type="predicted"/>
<feature type="region of interest" description="Disordered" evidence="1">
    <location>
        <begin position="40"/>
        <end position="67"/>
    </location>
</feature>
<evidence type="ECO:0000313" key="2">
    <source>
        <dbReference type="EMBL" id="GGO98535.1"/>
    </source>
</evidence>
<gene>
    <name evidence="2" type="ORF">GCM10012280_62900</name>
</gene>
<reference evidence="2" key="1">
    <citation type="journal article" date="2014" name="Int. J. Syst. Evol. Microbiol.">
        <title>Complete genome sequence of Corynebacterium casei LMG S-19264T (=DSM 44701T), isolated from a smear-ripened cheese.</title>
        <authorList>
            <consortium name="US DOE Joint Genome Institute (JGI-PGF)"/>
            <person name="Walter F."/>
            <person name="Albersmeier A."/>
            <person name="Kalinowski J."/>
            <person name="Ruckert C."/>
        </authorList>
    </citation>
    <scope>NUCLEOTIDE SEQUENCE</scope>
    <source>
        <strain evidence="2">CGMCC 4.7201</strain>
    </source>
</reference>
<sequence length="67" mass="7586">MLERAPSHHEVLLRRDLLLAGHFMDSAHGSAERIWKRPLSGHPARSVHDGRTIGYALPDEAARTRHQ</sequence>
<organism evidence="2 3">
    <name type="scientific">Wenjunlia tyrosinilytica</name>
    <dbReference type="NCBI Taxonomy" id="1544741"/>
    <lineage>
        <taxon>Bacteria</taxon>
        <taxon>Bacillati</taxon>
        <taxon>Actinomycetota</taxon>
        <taxon>Actinomycetes</taxon>
        <taxon>Kitasatosporales</taxon>
        <taxon>Streptomycetaceae</taxon>
        <taxon>Wenjunlia</taxon>
    </lineage>
</organism>
<dbReference type="AlphaFoldDB" id="A0A917ZZ82"/>
<comment type="caution">
    <text evidence="2">The sequence shown here is derived from an EMBL/GenBank/DDBJ whole genome shotgun (WGS) entry which is preliminary data.</text>
</comment>
<protein>
    <submittedName>
        <fullName evidence="2">Uncharacterized protein</fullName>
    </submittedName>
</protein>
<dbReference type="EMBL" id="BMMS01000039">
    <property type="protein sequence ID" value="GGO98535.1"/>
    <property type="molecule type" value="Genomic_DNA"/>
</dbReference>
<evidence type="ECO:0000313" key="3">
    <source>
        <dbReference type="Proteomes" id="UP000641932"/>
    </source>
</evidence>
<evidence type="ECO:0000256" key="1">
    <source>
        <dbReference type="SAM" id="MobiDB-lite"/>
    </source>
</evidence>
<dbReference type="RefSeq" id="WP_189135245.1">
    <property type="nucleotide sequence ID" value="NZ_BMMS01000039.1"/>
</dbReference>
<dbReference type="Proteomes" id="UP000641932">
    <property type="component" value="Unassembled WGS sequence"/>
</dbReference>
<reference evidence="2" key="2">
    <citation type="submission" date="2020-09" db="EMBL/GenBank/DDBJ databases">
        <authorList>
            <person name="Sun Q."/>
            <person name="Zhou Y."/>
        </authorList>
    </citation>
    <scope>NUCLEOTIDE SEQUENCE</scope>
    <source>
        <strain evidence="2">CGMCC 4.7201</strain>
    </source>
</reference>
<name>A0A917ZZ82_9ACTN</name>
<keyword evidence="3" id="KW-1185">Reference proteome</keyword>
<accession>A0A917ZZ82</accession>